<evidence type="ECO:0000256" key="2">
    <source>
        <dbReference type="ARBA" id="ARBA00009477"/>
    </source>
</evidence>
<dbReference type="PANTHER" id="PTHR30158:SF23">
    <property type="entry name" value="MULTIDRUG RESISTANCE PROTEIN MEXA"/>
    <property type="match status" value="1"/>
</dbReference>
<dbReference type="SUPFAM" id="SSF111369">
    <property type="entry name" value="HlyD-like secretion proteins"/>
    <property type="match status" value="1"/>
</dbReference>
<dbReference type="Pfam" id="PF25944">
    <property type="entry name" value="Beta-barrel_RND"/>
    <property type="match status" value="1"/>
</dbReference>
<dbReference type="Proteomes" id="UP000219452">
    <property type="component" value="Unassembled WGS sequence"/>
</dbReference>
<feature type="domain" description="Multidrug resistance protein MdtA-like beta-barrel" evidence="6">
    <location>
        <begin position="192"/>
        <end position="272"/>
    </location>
</feature>
<evidence type="ECO:0000259" key="5">
    <source>
        <dbReference type="Pfam" id="PF25917"/>
    </source>
</evidence>
<dbReference type="Gene3D" id="2.40.30.170">
    <property type="match status" value="1"/>
</dbReference>
<dbReference type="InterPro" id="IPR058627">
    <property type="entry name" value="MdtA-like_C"/>
</dbReference>
<dbReference type="EMBL" id="OCNH01000001">
    <property type="protein sequence ID" value="SOD79545.1"/>
    <property type="molecule type" value="Genomic_DNA"/>
</dbReference>
<dbReference type="Gene3D" id="2.40.50.100">
    <property type="match status" value="1"/>
</dbReference>
<feature type="domain" description="Multidrug resistance protein MdtA-like alpha-helical hairpin" evidence="4">
    <location>
        <begin position="97"/>
        <end position="153"/>
    </location>
</feature>
<feature type="chain" id="PRO_5013216383" evidence="3">
    <location>
        <begin position="27"/>
        <end position="363"/>
    </location>
</feature>
<evidence type="ECO:0000256" key="1">
    <source>
        <dbReference type="ARBA" id="ARBA00004196"/>
    </source>
</evidence>
<evidence type="ECO:0000256" key="3">
    <source>
        <dbReference type="SAM" id="SignalP"/>
    </source>
</evidence>
<dbReference type="GO" id="GO:0030313">
    <property type="term" value="C:cell envelope"/>
    <property type="evidence" value="ECO:0007669"/>
    <property type="project" value="UniProtKB-SubCell"/>
</dbReference>
<dbReference type="InterPro" id="IPR006143">
    <property type="entry name" value="RND_pump_MFP"/>
</dbReference>
<feature type="signal peptide" evidence="3">
    <location>
        <begin position="1"/>
        <end position="26"/>
    </location>
</feature>
<dbReference type="Pfam" id="PF25967">
    <property type="entry name" value="RND-MFP_C"/>
    <property type="match status" value="1"/>
</dbReference>
<feature type="domain" description="Multidrug resistance protein MdtA-like barrel-sandwich hybrid" evidence="5">
    <location>
        <begin position="62"/>
        <end position="181"/>
    </location>
</feature>
<evidence type="ECO:0000259" key="6">
    <source>
        <dbReference type="Pfam" id="PF25944"/>
    </source>
</evidence>
<name>A0A286F8J9_9BACT</name>
<dbReference type="InterPro" id="IPR058624">
    <property type="entry name" value="MdtA-like_HH"/>
</dbReference>
<proteinExistence type="inferred from homology"/>
<dbReference type="Pfam" id="PF25876">
    <property type="entry name" value="HH_MFP_RND"/>
    <property type="match status" value="1"/>
</dbReference>
<feature type="domain" description="Multidrug resistance protein MdtA-like C-terminal permuted SH3" evidence="7">
    <location>
        <begin position="276"/>
        <end position="335"/>
    </location>
</feature>
<dbReference type="InterPro" id="IPR058626">
    <property type="entry name" value="MdtA-like_b-barrel"/>
</dbReference>
<evidence type="ECO:0000313" key="8">
    <source>
        <dbReference type="EMBL" id="SOD79545.1"/>
    </source>
</evidence>
<reference evidence="9" key="1">
    <citation type="submission" date="2017-09" db="EMBL/GenBank/DDBJ databases">
        <authorList>
            <person name="Varghese N."/>
            <person name="Submissions S."/>
        </authorList>
    </citation>
    <scope>NUCLEOTIDE SEQUENCE [LARGE SCALE GENOMIC DNA]</scope>
    <source>
        <strain evidence="9">DSM 29961</strain>
    </source>
</reference>
<dbReference type="Pfam" id="PF25917">
    <property type="entry name" value="BSH_RND"/>
    <property type="match status" value="1"/>
</dbReference>
<dbReference type="RefSeq" id="WP_097124661.1">
    <property type="nucleotide sequence ID" value="NZ_OCNH01000001.1"/>
</dbReference>
<keyword evidence="3" id="KW-0732">Signal</keyword>
<accession>A0A286F8J9</accession>
<dbReference type="Gene3D" id="1.10.287.470">
    <property type="entry name" value="Helix hairpin bin"/>
    <property type="match status" value="1"/>
</dbReference>
<dbReference type="NCBIfam" id="TIGR01730">
    <property type="entry name" value="RND_mfp"/>
    <property type="match status" value="1"/>
</dbReference>
<dbReference type="InterPro" id="IPR058625">
    <property type="entry name" value="MdtA-like_BSH"/>
</dbReference>
<dbReference type="Gene3D" id="2.40.420.20">
    <property type="match status" value="1"/>
</dbReference>
<protein>
    <submittedName>
        <fullName evidence="8">Membrane fusion protein, multidrug efflux system</fullName>
    </submittedName>
</protein>
<comment type="subcellular location">
    <subcellularLocation>
        <location evidence="1">Cell envelope</location>
    </subcellularLocation>
</comment>
<evidence type="ECO:0000313" key="9">
    <source>
        <dbReference type="Proteomes" id="UP000219452"/>
    </source>
</evidence>
<organism evidence="8 9">
    <name type="scientific">Spirosoma fluviale</name>
    <dbReference type="NCBI Taxonomy" id="1597977"/>
    <lineage>
        <taxon>Bacteria</taxon>
        <taxon>Pseudomonadati</taxon>
        <taxon>Bacteroidota</taxon>
        <taxon>Cytophagia</taxon>
        <taxon>Cytophagales</taxon>
        <taxon>Cytophagaceae</taxon>
        <taxon>Spirosoma</taxon>
    </lineage>
</organism>
<dbReference type="PROSITE" id="PS51257">
    <property type="entry name" value="PROKAR_LIPOPROTEIN"/>
    <property type="match status" value="1"/>
</dbReference>
<dbReference type="PANTHER" id="PTHR30158">
    <property type="entry name" value="ACRA/E-RELATED COMPONENT OF DRUG EFFLUX TRANSPORTER"/>
    <property type="match status" value="1"/>
</dbReference>
<gene>
    <name evidence="8" type="ORF">SAMN06269250_0995</name>
</gene>
<keyword evidence="9" id="KW-1185">Reference proteome</keyword>
<dbReference type="GO" id="GO:0005886">
    <property type="term" value="C:plasma membrane"/>
    <property type="evidence" value="ECO:0007669"/>
    <property type="project" value="TreeGrafter"/>
</dbReference>
<dbReference type="GO" id="GO:0022857">
    <property type="term" value="F:transmembrane transporter activity"/>
    <property type="evidence" value="ECO:0007669"/>
    <property type="project" value="InterPro"/>
</dbReference>
<sequence>MKTNPILMSLFAVFAAFSITGCSSNAEEKKEEEIKFLVTSPLQKDTLATKDYVCQVHAIQHIEVRALEKGYLQKIFVDEGQFVKQGQLMFRIMPMIYNAELQKSQAEANYVGIELQNTKRLADSNIVSKNELALARAKFDKANADVTLAKTHLQFTEIRAPFSGIMDHFQVRLGSLVDDGDLLTTLSDNSKMWVYFNVPEAEYLDYKTHHDDNMKHVKLVMANNELFDQPGEVQTIEADFNNETGNIAFRATFPNPKGLLRHGETGSVRMTVPLKNALIIPQKATFEVLEKKYVYVVDKNNTIRSREITIAAEMPHIFVVQSGLNKGDKILLEGLRQVKENEKIHYNFVQPASVISNLSLYAE</sequence>
<dbReference type="OrthoDB" id="9801814at2"/>
<evidence type="ECO:0000259" key="4">
    <source>
        <dbReference type="Pfam" id="PF25876"/>
    </source>
</evidence>
<comment type="similarity">
    <text evidence="2">Belongs to the membrane fusion protein (MFP) (TC 8.A.1) family.</text>
</comment>
<evidence type="ECO:0000259" key="7">
    <source>
        <dbReference type="Pfam" id="PF25967"/>
    </source>
</evidence>
<dbReference type="GO" id="GO:0046677">
    <property type="term" value="P:response to antibiotic"/>
    <property type="evidence" value="ECO:0007669"/>
    <property type="project" value="TreeGrafter"/>
</dbReference>
<dbReference type="AlphaFoldDB" id="A0A286F8J9"/>